<organism evidence="2 3">
    <name type="scientific">Candidatus Daviesbacteria bacterium RIFCSPLOWO2_01_FULL_40_24</name>
    <dbReference type="NCBI Taxonomy" id="1797787"/>
    <lineage>
        <taxon>Bacteria</taxon>
        <taxon>Candidatus Daviesiibacteriota</taxon>
    </lineage>
</organism>
<reference evidence="2 3" key="1">
    <citation type="journal article" date="2016" name="Nat. Commun.">
        <title>Thousands of microbial genomes shed light on interconnected biogeochemical processes in an aquifer system.</title>
        <authorList>
            <person name="Anantharaman K."/>
            <person name="Brown C.T."/>
            <person name="Hug L.A."/>
            <person name="Sharon I."/>
            <person name="Castelle C.J."/>
            <person name="Probst A.J."/>
            <person name="Thomas B.C."/>
            <person name="Singh A."/>
            <person name="Wilkins M.J."/>
            <person name="Karaoz U."/>
            <person name="Brodie E.L."/>
            <person name="Williams K.H."/>
            <person name="Hubbard S.S."/>
            <person name="Banfield J.F."/>
        </authorList>
    </citation>
    <scope>NUCLEOTIDE SEQUENCE [LARGE SCALE GENOMIC DNA]</scope>
</reference>
<proteinExistence type="predicted"/>
<feature type="transmembrane region" description="Helical" evidence="1">
    <location>
        <begin position="96"/>
        <end position="116"/>
    </location>
</feature>
<evidence type="ECO:0000313" key="3">
    <source>
        <dbReference type="Proteomes" id="UP000178017"/>
    </source>
</evidence>
<protein>
    <recommendedName>
        <fullName evidence="4">DoxX family protein</fullName>
    </recommendedName>
</protein>
<dbReference type="AlphaFoldDB" id="A0A1F5MIF3"/>
<comment type="caution">
    <text evidence="2">The sequence shown here is derived from an EMBL/GenBank/DDBJ whole genome shotgun (WGS) entry which is preliminary data.</text>
</comment>
<evidence type="ECO:0000256" key="1">
    <source>
        <dbReference type="SAM" id="Phobius"/>
    </source>
</evidence>
<feature type="transmembrane region" description="Helical" evidence="1">
    <location>
        <begin position="128"/>
        <end position="147"/>
    </location>
</feature>
<evidence type="ECO:0000313" key="2">
    <source>
        <dbReference type="EMBL" id="OGE65156.1"/>
    </source>
</evidence>
<keyword evidence="1" id="KW-1133">Transmembrane helix</keyword>
<gene>
    <name evidence="2" type="ORF">A3B49_01325</name>
</gene>
<dbReference type="EMBL" id="MFDO01000023">
    <property type="protein sequence ID" value="OGE65156.1"/>
    <property type="molecule type" value="Genomic_DNA"/>
</dbReference>
<keyword evidence="1" id="KW-0472">Membrane</keyword>
<feature type="transmembrane region" description="Helical" evidence="1">
    <location>
        <begin position="68"/>
        <end position="89"/>
    </location>
</feature>
<evidence type="ECO:0008006" key="4">
    <source>
        <dbReference type="Google" id="ProtNLM"/>
    </source>
</evidence>
<name>A0A1F5MIF3_9BACT</name>
<sequence>MKLDKTLLLILLVDSLIWLRSGWGKFSGGKFVEDLPKTLDRFSSQNPHLWYKGILGVIRENHNVWGNLIMYGELVSSLVILVGVIFGWFRIYSKPLLVLMAAALLGLSFMNLNFYLASGWTSPSSDGLNLLMFAVQIFVAFKFLSLLKK</sequence>
<accession>A0A1F5MIF3</accession>
<dbReference type="Proteomes" id="UP000178017">
    <property type="component" value="Unassembled WGS sequence"/>
</dbReference>
<keyword evidence="1" id="KW-0812">Transmembrane</keyword>